<protein>
    <submittedName>
        <fullName evidence="1">Uncharacterized protein</fullName>
    </submittedName>
</protein>
<gene>
    <name evidence="1" type="ORF">OCBIM_22014390mg</name>
</gene>
<dbReference type="AlphaFoldDB" id="A0A0L8HHY8"/>
<dbReference type="EMBL" id="KQ418125">
    <property type="protein sequence ID" value="KOF88719.1"/>
    <property type="molecule type" value="Genomic_DNA"/>
</dbReference>
<evidence type="ECO:0000313" key="1">
    <source>
        <dbReference type="EMBL" id="KOF88719.1"/>
    </source>
</evidence>
<sequence>MICLGRQRLQIRTQIMTIHLTHASLESKCKTMGCCCLKIWNIDTKVISSDLQKTLC</sequence>
<proteinExistence type="predicted"/>
<name>A0A0L8HHY8_OCTBM</name>
<reference evidence="1" key="1">
    <citation type="submission" date="2015-07" db="EMBL/GenBank/DDBJ databases">
        <title>MeaNS - Measles Nucleotide Surveillance Program.</title>
        <authorList>
            <person name="Tran T."/>
            <person name="Druce J."/>
        </authorList>
    </citation>
    <scope>NUCLEOTIDE SEQUENCE</scope>
    <source>
        <strain evidence="1">UCB-OBI-ISO-001</strain>
        <tissue evidence="1">Gonad</tissue>
    </source>
</reference>
<accession>A0A0L8HHY8</accession>
<organism evidence="1">
    <name type="scientific">Octopus bimaculoides</name>
    <name type="common">California two-spotted octopus</name>
    <dbReference type="NCBI Taxonomy" id="37653"/>
    <lineage>
        <taxon>Eukaryota</taxon>
        <taxon>Metazoa</taxon>
        <taxon>Spiralia</taxon>
        <taxon>Lophotrochozoa</taxon>
        <taxon>Mollusca</taxon>
        <taxon>Cephalopoda</taxon>
        <taxon>Coleoidea</taxon>
        <taxon>Octopodiformes</taxon>
        <taxon>Octopoda</taxon>
        <taxon>Incirrata</taxon>
        <taxon>Octopodidae</taxon>
        <taxon>Octopus</taxon>
    </lineage>
</organism>